<dbReference type="Pfam" id="PF00300">
    <property type="entry name" value="His_Phos_1"/>
    <property type="match status" value="1"/>
</dbReference>
<keyword evidence="3" id="KW-1185">Reference proteome</keyword>
<evidence type="ECO:0000313" key="2">
    <source>
        <dbReference type="EMBL" id="PRY61306.1"/>
    </source>
</evidence>
<protein>
    <submittedName>
        <fullName evidence="2">Phosphohistidine phosphatase</fullName>
    </submittedName>
</protein>
<dbReference type="SMART" id="SM00855">
    <property type="entry name" value="PGAM"/>
    <property type="match status" value="1"/>
</dbReference>
<proteinExistence type="predicted"/>
<comment type="caution">
    <text evidence="2">The sequence shown here is derived from an EMBL/GenBank/DDBJ whole genome shotgun (WGS) entry which is preliminary data.</text>
</comment>
<dbReference type="AlphaFoldDB" id="A0A2T0UTQ3"/>
<reference evidence="2 3" key="1">
    <citation type="submission" date="2018-03" db="EMBL/GenBank/DDBJ databases">
        <title>Genomic Encyclopedia of Archaeal and Bacterial Type Strains, Phase II (KMG-II): from individual species to whole genera.</title>
        <authorList>
            <person name="Goeker M."/>
        </authorList>
    </citation>
    <scope>NUCLEOTIDE SEQUENCE [LARGE SCALE GENOMIC DNA]</scope>
    <source>
        <strain evidence="2 3">ATCC BAA-1496</strain>
    </source>
</reference>
<gene>
    <name evidence="2" type="ORF">BCF74_10654</name>
</gene>
<evidence type="ECO:0000256" key="1">
    <source>
        <dbReference type="ARBA" id="ARBA00022801"/>
    </source>
</evidence>
<sequence>MTSAAEDRTLVLVRHAKAQQDGYDADHDRELTPRGHRDAAEAGRWLCAQGIGIDEVLCSTATRTQQTCEGIWSAGCSEADIHHERRIYDASADRILETVREADSDANVVMVVGHAPGIPALTSILADGEGSERAHDLLSQGFPTAGIAVLRFSGHWSDLAPGMARLDRFHVARAEKRESADA</sequence>
<name>A0A2T0UTQ3_9MICO</name>
<dbReference type="OrthoDB" id="9810154at2"/>
<organism evidence="2 3">
    <name type="scientific">Knoellia remsis</name>
    <dbReference type="NCBI Taxonomy" id="407159"/>
    <lineage>
        <taxon>Bacteria</taxon>
        <taxon>Bacillati</taxon>
        <taxon>Actinomycetota</taxon>
        <taxon>Actinomycetes</taxon>
        <taxon>Micrococcales</taxon>
        <taxon>Intrasporangiaceae</taxon>
        <taxon>Knoellia</taxon>
    </lineage>
</organism>
<dbReference type="CDD" id="cd07067">
    <property type="entry name" value="HP_PGM_like"/>
    <property type="match status" value="1"/>
</dbReference>
<dbReference type="InterPro" id="IPR029033">
    <property type="entry name" value="His_PPase_superfam"/>
</dbReference>
<dbReference type="RefSeq" id="WP_106296914.1">
    <property type="nucleotide sequence ID" value="NZ_PVTI01000006.1"/>
</dbReference>
<dbReference type="PANTHER" id="PTHR20935">
    <property type="entry name" value="PHOSPHOGLYCERATE MUTASE-RELATED"/>
    <property type="match status" value="1"/>
</dbReference>
<keyword evidence="1" id="KW-0378">Hydrolase</keyword>
<dbReference type="EMBL" id="PVTI01000006">
    <property type="protein sequence ID" value="PRY61306.1"/>
    <property type="molecule type" value="Genomic_DNA"/>
</dbReference>
<dbReference type="InterPro" id="IPR051021">
    <property type="entry name" value="Mito_Ser/Thr_phosphatase"/>
</dbReference>
<dbReference type="PANTHER" id="PTHR20935:SF1">
    <property type="entry name" value="SLL1549 PROTEIN"/>
    <property type="match status" value="1"/>
</dbReference>
<accession>A0A2T0UTQ3</accession>
<dbReference type="GO" id="GO:0016787">
    <property type="term" value="F:hydrolase activity"/>
    <property type="evidence" value="ECO:0007669"/>
    <property type="project" value="UniProtKB-KW"/>
</dbReference>
<dbReference type="Proteomes" id="UP000237822">
    <property type="component" value="Unassembled WGS sequence"/>
</dbReference>
<dbReference type="Gene3D" id="3.40.50.1240">
    <property type="entry name" value="Phosphoglycerate mutase-like"/>
    <property type="match status" value="1"/>
</dbReference>
<dbReference type="InterPro" id="IPR013078">
    <property type="entry name" value="His_Pase_superF_clade-1"/>
</dbReference>
<evidence type="ECO:0000313" key="3">
    <source>
        <dbReference type="Proteomes" id="UP000237822"/>
    </source>
</evidence>
<dbReference type="SUPFAM" id="SSF53254">
    <property type="entry name" value="Phosphoglycerate mutase-like"/>
    <property type="match status" value="1"/>
</dbReference>